<dbReference type="GeneID" id="113146910"/>
<reference evidence="2" key="1">
    <citation type="submission" date="2025-08" db="UniProtKB">
        <authorList>
            <consortium name="RefSeq"/>
        </authorList>
    </citation>
    <scope>IDENTIFICATION</scope>
</reference>
<name>A0A6P6RUD3_9EIME</name>
<dbReference type="Proteomes" id="UP000515125">
    <property type="component" value="Unplaced"/>
</dbReference>
<evidence type="ECO:0000313" key="1">
    <source>
        <dbReference type="Proteomes" id="UP000515125"/>
    </source>
</evidence>
<keyword evidence="1" id="KW-1185">Reference proteome</keyword>
<dbReference type="AlphaFoldDB" id="A0A6P6RUD3"/>
<dbReference type="OrthoDB" id="328639at2759"/>
<protein>
    <submittedName>
        <fullName evidence="2">Uncharacterized protein LOC113146910</fullName>
    </submittedName>
</protein>
<organism evidence="1 2">
    <name type="scientific">Cyclospora cayetanensis</name>
    <dbReference type="NCBI Taxonomy" id="88456"/>
    <lineage>
        <taxon>Eukaryota</taxon>
        <taxon>Sar</taxon>
        <taxon>Alveolata</taxon>
        <taxon>Apicomplexa</taxon>
        <taxon>Conoidasida</taxon>
        <taxon>Coccidia</taxon>
        <taxon>Eucoccidiorida</taxon>
        <taxon>Eimeriorina</taxon>
        <taxon>Eimeriidae</taxon>
        <taxon>Cyclospora</taxon>
    </lineage>
</organism>
<sequence length="322" mass="35712">MSPPTAGKYHRECFKALITGRFAIFPQDQLELISKNPIYGGFELVTMPWKADLIASAIRDLTNPIDAIVIPNDFVRGSDLGVSGDLYYWLTVDFLSVRGKALILTGGISGEGRIKALLNSVFSITAEHSSTSTEDDAVVSKMHQIYDTTPYEKDQGVPPIFRPENMPKELNWPMAIHEDLQDGRLKLRCALPGTHTLPVVGTPLSLWYRSTTAGLSPHTAFGVRLYTNPRSSPCRVCMQNLDWCALGTRGSNTRGWLPNKSKCITLVCPGMTQYPILEAVRSLQTRFITGVMVVGRHLVPRKASKPLLNEQAPRRLNFRTSA</sequence>
<accession>A0A6P6RUD3</accession>
<evidence type="ECO:0000313" key="2">
    <source>
        <dbReference type="RefSeq" id="XP_026191448.1"/>
    </source>
</evidence>
<dbReference type="RefSeq" id="XP_026191448.1">
    <property type="nucleotide sequence ID" value="XM_026335663.1"/>
</dbReference>
<gene>
    <name evidence="2" type="primary">LOC113146910</name>
</gene>
<proteinExistence type="predicted"/>